<evidence type="ECO:0000259" key="3">
    <source>
        <dbReference type="Pfam" id="PF16967"/>
    </source>
</evidence>
<dbReference type="Proteomes" id="UP000183613">
    <property type="component" value="Unassembled WGS sequence"/>
</dbReference>
<name>A0A0J6GH89_PSEDM</name>
<keyword evidence="1" id="KW-0732">Signal</keyword>
<protein>
    <submittedName>
        <fullName evidence="4">Outer membrane usher protein FimD/PapC</fullName>
    </submittedName>
</protein>
<evidence type="ECO:0000313" key="4">
    <source>
        <dbReference type="EMBL" id="SEE68740.1"/>
    </source>
</evidence>
<sequence>MGHALIVCGAIIVSASVNAEVNPSSTLGVLSQAESLPDGFQEHFFDVPLAVRIDVNTQLLGDALVILGRDETIRLLSFTDTQQSALPEAERAQWLGQLAKPVALGSCTENCANGLVALHYNLQDSQLSILTDDAEQQGAAAQYHSLPEGGSAGLILQNQLNIARGGGSESSTAARYNVQASSSIGNWSQVASAELARTGQPDSPTYHSLNQLYGQREFAGNYLRLGYFTPDALGVYRRPRNFGASPDTTLGFMYGTSDSLAVNSTSPSTYPVYVTPSRQGLVEVYRDGVLIYSQAVTSGLQTLDTRRLPGGIYAVQVRLIEDGQVTSTTEEVIYKPNNWRNADQPWRYSVFGGKRRQLFNNWGDDVQYDQGLTYGALVNYLVHPRVILGADAQRVAQKMQYGSSIDWSLSDKISLYSNVYQTSDYGTGMDVQVRYQYQGGSAMFSHSRSWLDTRNDINYLDTVAVRPKNRFNGRTQNSALSVTQRLSLTSSLTGRVSHSSGNTNGTGVDLSWLRRSTLFGSDVNWQVSLFDRPASISTGSQRNRGIDLSINLALGKPGGSLSASIGSRTSRDGERELNGSLGYNKVLDGDFLKGFSTSLTADSYGAGLSGATQFETRVLNGDAYAQRSSYNGEISGGLNLSSTVAVGAGTVAASGNFYGGDGAMIVDLDSDIDNLVLRADDMDGSYGAALKAGRNIVPVGAYKSGTVHFDFNGSDAHAASIQPPQTRYHLNKGGVIYQKVRVLKTLSVLGRIVDPQGRPMAGAHIQNHASTGVTEADGFFVLEMSEASPSLEVNHRGQPACSVLLEPTKHKRENNVLLVADIVCNPTSVGVAKGA</sequence>
<proteinExistence type="predicted"/>
<dbReference type="AlphaFoldDB" id="A0A0J6GH89"/>
<keyword evidence="5" id="KW-1185">Reference proteome</keyword>
<accession>A0A0J6GH89</accession>
<evidence type="ECO:0000313" key="5">
    <source>
        <dbReference type="Proteomes" id="UP000183613"/>
    </source>
</evidence>
<dbReference type="InterPro" id="IPR032636">
    <property type="entry name" value="Pilus_assem_E-set-like_dom"/>
</dbReference>
<comment type="caution">
    <text evidence="4">The sequence shown here is derived from an EMBL/GenBank/DDBJ whole genome shotgun (WGS) entry which is preliminary data.</text>
</comment>
<organism evidence="4 5">
    <name type="scientific">Pseudomonas deceptionensis</name>
    <dbReference type="NCBI Taxonomy" id="882211"/>
    <lineage>
        <taxon>Bacteria</taxon>
        <taxon>Pseudomonadati</taxon>
        <taxon>Pseudomonadota</taxon>
        <taxon>Gammaproteobacteria</taxon>
        <taxon>Pseudomonadales</taxon>
        <taxon>Pseudomonadaceae</taxon>
        <taxon>Pseudomonas</taxon>
    </lineage>
</organism>
<gene>
    <name evidence="4" type="ORF">SAMN04489800_1764</name>
</gene>
<dbReference type="EMBL" id="FNUD01000002">
    <property type="protein sequence ID" value="SEE68740.1"/>
    <property type="molecule type" value="Genomic_DNA"/>
</dbReference>
<evidence type="ECO:0000259" key="2">
    <source>
        <dbReference type="Pfam" id="PF15976"/>
    </source>
</evidence>
<dbReference type="RefSeq" id="WP_048359095.1">
    <property type="nucleotide sequence ID" value="NZ_FNUD01000002.1"/>
</dbReference>
<reference evidence="4" key="1">
    <citation type="submission" date="2016-10" db="EMBL/GenBank/DDBJ databases">
        <authorList>
            <person name="Varghese N."/>
            <person name="Submissions S."/>
        </authorList>
    </citation>
    <scope>NUCLEOTIDE SEQUENCE [LARGE SCALE GENOMIC DNA]</scope>
    <source>
        <strain evidence="4">LMG 25555</strain>
    </source>
</reference>
<dbReference type="Pfam" id="PF15976">
    <property type="entry name" value="CooC_C"/>
    <property type="match status" value="1"/>
</dbReference>
<dbReference type="Pfam" id="PF16967">
    <property type="entry name" value="TcfC"/>
    <property type="match status" value="1"/>
</dbReference>
<dbReference type="InterPro" id="IPR031917">
    <property type="entry name" value="Pilus_assem_C"/>
</dbReference>
<dbReference type="OrthoDB" id="6730090at2"/>
<evidence type="ECO:0000256" key="1">
    <source>
        <dbReference type="ARBA" id="ARBA00022729"/>
    </source>
</evidence>
<feature type="domain" description="Pilus assembly protein C-terminal" evidence="2">
    <location>
        <begin position="730"/>
        <end position="825"/>
    </location>
</feature>
<dbReference type="PATRIC" id="fig|882211.3.peg.1291"/>
<feature type="domain" description="Pilus assembly protein E-set like" evidence="3">
    <location>
        <begin position="269"/>
        <end position="335"/>
    </location>
</feature>